<evidence type="ECO:0000256" key="3">
    <source>
        <dbReference type="ARBA" id="ARBA00022692"/>
    </source>
</evidence>
<feature type="transmembrane region" description="Helical" evidence="10">
    <location>
        <begin position="272"/>
        <end position="292"/>
    </location>
</feature>
<evidence type="ECO:0000256" key="10">
    <source>
        <dbReference type="SAM" id="Phobius"/>
    </source>
</evidence>
<feature type="domain" description="G-protein coupled receptors family 1 profile" evidence="11">
    <location>
        <begin position="13"/>
        <end position="322"/>
    </location>
</feature>
<dbReference type="GO" id="GO:0005886">
    <property type="term" value="C:plasma membrane"/>
    <property type="evidence" value="ECO:0007669"/>
    <property type="project" value="UniProtKB-SubCell"/>
</dbReference>
<evidence type="ECO:0000313" key="13">
    <source>
        <dbReference type="Proteomes" id="UP001233172"/>
    </source>
</evidence>
<dbReference type="Proteomes" id="UP001233172">
    <property type="component" value="Unassembled WGS sequence"/>
</dbReference>
<evidence type="ECO:0000313" key="12">
    <source>
        <dbReference type="EMBL" id="KAK0040092.1"/>
    </source>
</evidence>
<dbReference type="InterPro" id="IPR017452">
    <property type="entry name" value="GPCR_Rhodpsn_7TM"/>
</dbReference>
<keyword evidence="9" id="KW-0807">Transducer</keyword>
<dbReference type="AlphaFoldDB" id="A0AAD8APH2"/>
<comment type="subcellular location">
    <subcellularLocation>
        <location evidence="1">Cell membrane</location>
        <topology evidence="1">Multi-pass membrane protein</topology>
    </subcellularLocation>
</comment>
<feature type="transmembrane region" description="Helical" evidence="10">
    <location>
        <begin position="43"/>
        <end position="64"/>
    </location>
</feature>
<reference evidence="12" key="2">
    <citation type="submission" date="2023-04" db="EMBL/GenBank/DDBJ databases">
        <authorList>
            <person name="Bu L."/>
            <person name="Lu L."/>
            <person name="Laidemitt M.R."/>
            <person name="Zhang S.M."/>
            <person name="Mutuku M."/>
            <person name="Mkoji G."/>
            <person name="Steinauer M."/>
            <person name="Loker E.S."/>
        </authorList>
    </citation>
    <scope>NUCLEOTIDE SEQUENCE</scope>
    <source>
        <strain evidence="12">KasaAsao</strain>
        <tissue evidence="12">Whole Snail</tissue>
    </source>
</reference>
<dbReference type="PROSITE" id="PS50262">
    <property type="entry name" value="G_PROTEIN_RECEP_F1_2"/>
    <property type="match status" value="1"/>
</dbReference>
<keyword evidence="3 10" id="KW-0812">Transmembrane</keyword>
<dbReference type="PANTHER" id="PTHR24248">
    <property type="entry name" value="ADRENERGIC RECEPTOR-RELATED G-PROTEIN COUPLED RECEPTOR"/>
    <property type="match status" value="1"/>
</dbReference>
<name>A0AAD8APH2_BIOPF</name>
<keyword evidence="13" id="KW-1185">Reference proteome</keyword>
<feature type="transmembrane region" description="Helical" evidence="10">
    <location>
        <begin position="76"/>
        <end position="97"/>
    </location>
</feature>
<dbReference type="Gene3D" id="1.20.1070.10">
    <property type="entry name" value="Rhodopsin 7-helix transmembrane proteins"/>
    <property type="match status" value="1"/>
</dbReference>
<evidence type="ECO:0000256" key="9">
    <source>
        <dbReference type="ARBA" id="ARBA00023224"/>
    </source>
</evidence>
<protein>
    <submittedName>
        <fullName evidence="12">Beta-3 adrenergic receptor</fullName>
    </submittedName>
</protein>
<keyword evidence="5" id="KW-0297">G-protein coupled receptor</keyword>
<keyword evidence="6 10" id="KW-0472">Membrane</keyword>
<reference evidence="12" key="1">
    <citation type="journal article" date="2023" name="PLoS Negl. Trop. Dis.">
        <title>A genome sequence for Biomphalaria pfeifferi, the major vector snail for the human-infecting parasite Schistosoma mansoni.</title>
        <authorList>
            <person name="Bu L."/>
            <person name="Lu L."/>
            <person name="Laidemitt M.R."/>
            <person name="Zhang S.M."/>
            <person name="Mutuku M."/>
            <person name="Mkoji G."/>
            <person name="Steinauer M."/>
            <person name="Loker E.S."/>
        </authorList>
    </citation>
    <scope>NUCLEOTIDE SEQUENCE</scope>
    <source>
        <strain evidence="12">KasaAsao</strain>
    </source>
</reference>
<dbReference type="GO" id="GO:0071880">
    <property type="term" value="P:adenylate cyclase-activating adrenergic receptor signaling pathway"/>
    <property type="evidence" value="ECO:0007669"/>
    <property type="project" value="TreeGrafter"/>
</dbReference>
<evidence type="ECO:0000256" key="8">
    <source>
        <dbReference type="ARBA" id="ARBA00023170"/>
    </source>
</evidence>
<keyword evidence="4 10" id="KW-1133">Transmembrane helix</keyword>
<feature type="transmembrane region" description="Helical" evidence="10">
    <location>
        <begin position="304"/>
        <end position="328"/>
    </location>
</feature>
<dbReference type="SUPFAM" id="SSF81321">
    <property type="entry name" value="Family A G protein-coupled receptor-like"/>
    <property type="match status" value="1"/>
</dbReference>
<sequence length="337" mass="38643">MIIAMIAIFTFLLNLTIFIALLRFKRPLSNENKITRIIMTSMILVDLLLSIFTTPPGTILWIANGKWTLGLPMFKIWQSYSAFLGCVAANHIFSMALDKYLAISRPTRYRIISDKIGYIMTALAWFVPFGSFAVLFSVPAQGLRNTDYDICFNGDIIAYITQNFYKFNLLTVYTLILLPVLLSYILYVLIFLEIRRWIRRTGKYLHIDRTKPNDSETPKVQVLPETLFKISQRFVLFDLQNLTEQNTSTTCTETKSKSALQCRRHFKAIRTIGSIVIGFTICWLPTMTTSILLSQGHHIGVEIFMSACWVMSLNCTLNAILCVSVKFVRLALRRVLE</sequence>
<dbReference type="InterPro" id="IPR000276">
    <property type="entry name" value="GPCR_Rhodpsn"/>
</dbReference>
<dbReference type="PANTHER" id="PTHR24248:SF199">
    <property type="entry name" value="IP13425P-RELATED"/>
    <property type="match status" value="1"/>
</dbReference>
<organism evidence="12 13">
    <name type="scientific">Biomphalaria pfeifferi</name>
    <name type="common">Bloodfluke planorb</name>
    <name type="synonym">Freshwater snail</name>
    <dbReference type="NCBI Taxonomy" id="112525"/>
    <lineage>
        <taxon>Eukaryota</taxon>
        <taxon>Metazoa</taxon>
        <taxon>Spiralia</taxon>
        <taxon>Lophotrochozoa</taxon>
        <taxon>Mollusca</taxon>
        <taxon>Gastropoda</taxon>
        <taxon>Heterobranchia</taxon>
        <taxon>Euthyneura</taxon>
        <taxon>Panpulmonata</taxon>
        <taxon>Hygrophila</taxon>
        <taxon>Lymnaeoidea</taxon>
        <taxon>Planorbidae</taxon>
        <taxon>Biomphalaria</taxon>
    </lineage>
</organism>
<evidence type="ECO:0000259" key="11">
    <source>
        <dbReference type="PROSITE" id="PS50262"/>
    </source>
</evidence>
<feature type="transmembrane region" description="Helical" evidence="10">
    <location>
        <begin position="170"/>
        <end position="192"/>
    </location>
</feature>
<evidence type="ECO:0000256" key="4">
    <source>
        <dbReference type="ARBA" id="ARBA00022989"/>
    </source>
</evidence>
<comment type="caution">
    <text evidence="12">The sequence shown here is derived from an EMBL/GenBank/DDBJ whole genome shotgun (WGS) entry which is preliminary data.</text>
</comment>
<evidence type="ECO:0000256" key="7">
    <source>
        <dbReference type="ARBA" id="ARBA00023157"/>
    </source>
</evidence>
<dbReference type="EMBL" id="JASAOG010000353">
    <property type="protein sequence ID" value="KAK0040092.1"/>
    <property type="molecule type" value="Genomic_DNA"/>
</dbReference>
<dbReference type="PRINTS" id="PR00237">
    <property type="entry name" value="GPCRRHODOPSN"/>
</dbReference>
<evidence type="ECO:0000256" key="6">
    <source>
        <dbReference type="ARBA" id="ARBA00023136"/>
    </source>
</evidence>
<evidence type="ECO:0000256" key="1">
    <source>
        <dbReference type="ARBA" id="ARBA00004651"/>
    </source>
</evidence>
<accession>A0AAD8APH2</accession>
<keyword evidence="8 12" id="KW-0675">Receptor</keyword>
<keyword evidence="7" id="KW-1015">Disulfide bond</keyword>
<dbReference type="CDD" id="cd00637">
    <property type="entry name" value="7tm_classA_rhodopsin-like"/>
    <property type="match status" value="1"/>
</dbReference>
<feature type="transmembrane region" description="Helical" evidence="10">
    <location>
        <begin position="6"/>
        <end position="22"/>
    </location>
</feature>
<dbReference type="Pfam" id="PF00001">
    <property type="entry name" value="7tm_1"/>
    <property type="match status" value="1"/>
</dbReference>
<proteinExistence type="predicted"/>
<feature type="transmembrane region" description="Helical" evidence="10">
    <location>
        <begin position="118"/>
        <end position="138"/>
    </location>
</feature>
<dbReference type="GO" id="GO:0004993">
    <property type="term" value="F:G protein-coupled serotonin receptor activity"/>
    <property type="evidence" value="ECO:0007669"/>
    <property type="project" value="UniProtKB-ARBA"/>
</dbReference>
<gene>
    <name evidence="12" type="ORF">Bpfe_030475</name>
</gene>
<evidence type="ECO:0000256" key="2">
    <source>
        <dbReference type="ARBA" id="ARBA00022475"/>
    </source>
</evidence>
<dbReference type="GO" id="GO:0043410">
    <property type="term" value="P:positive regulation of MAPK cascade"/>
    <property type="evidence" value="ECO:0007669"/>
    <property type="project" value="TreeGrafter"/>
</dbReference>
<keyword evidence="2" id="KW-1003">Cell membrane</keyword>
<evidence type="ECO:0000256" key="5">
    <source>
        <dbReference type="ARBA" id="ARBA00023040"/>
    </source>
</evidence>